<keyword evidence="4" id="KW-1185">Reference proteome</keyword>
<reference evidence="3 5" key="1">
    <citation type="submission" date="2016-10" db="EMBL/GenBank/DDBJ databases">
        <authorList>
            <person name="Varghese N."/>
            <person name="Submissions S."/>
        </authorList>
    </citation>
    <scope>NUCLEOTIDE SEQUENCE [LARGE SCALE GENOMIC DNA]</scope>
    <source>
        <strain evidence="3 5">CGMCC 1.7012</strain>
    </source>
</reference>
<proteinExistence type="predicted"/>
<gene>
    <name evidence="2" type="ORF">AWR26_19420</name>
    <name evidence="3" type="ORF">SAMN05216286_0332</name>
</gene>
<evidence type="ECO:0000313" key="4">
    <source>
        <dbReference type="Proteomes" id="UP000078227"/>
    </source>
</evidence>
<dbReference type="EMBL" id="CP014007">
    <property type="protein sequence ID" value="ANI84214.1"/>
    <property type="molecule type" value="Genomic_DNA"/>
</dbReference>
<dbReference type="KEGG" id="kor:AWR26_19420"/>
<evidence type="ECO:0000256" key="1">
    <source>
        <dbReference type="SAM" id="SignalP"/>
    </source>
</evidence>
<keyword evidence="1" id="KW-0732">Signal</keyword>
<evidence type="ECO:0000313" key="3">
    <source>
        <dbReference type="EMBL" id="SFB69239.1"/>
    </source>
</evidence>
<feature type="signal peptide" evidence="1">
    <location>
        <begin position="1"/>
        <end position="21"/>
    </location>
</feature>
<dbReference type="Proteomes" id="UP000078227">
    <property type="component" value="Chromosome"/>
</dbReference>
<organism evidence="3 5">
    <name type="scientific">Kosakonia oryzae</name>
    <dbReference type="NCBI Taxonomy" id="497725"/>
    <lineage>
        <taxon>Bacteria</taxon>
        <taxon>Pseudomonadati</taxon>
        <taxon>Pseudomonadota</taxon>
        <taxon>Gammaproteobacteria</taxon>
        <taxon>Enterobacterales</taxon>
        <taxon>Enterobacteriaceae</taxon>
        <taxon>Kosakonia</taxon>
    </lineage>
</organism>
<accession>A0AA94GZW0</accession>
<dbReference type="RefSeq" id="WP_064568203.1">
    <property type="nucleotide sequence ID" value="NZ_CP014007.2"/>
</dbReference>
<dbReference type="Proteomes" id="UP000182314">
    <property type="component" value="Unassembled WGS sequence"/>
</dbReference>
<sequence length="164" mass="18247">MKIPLYLKVSLVFTLSLVVWAQFFGDDSAGALSGTPTRSAVTQKVQEDKKPVVRDESDELADLFPVYTLPVEEEISTAPVVQEVAFPFQLAGLWLSDSEKIIIITDGTRNWLLCSNCGKKDFIQPGDLITPDWKLQAIEPDHVTIKAMSGQVEKRIDLNSLKIK</sequence>
<reference evidence="2 4" key="2">
    <citation type="submission" date="2021-03" db="EMBL/GenBank/DDBJ databases">
        <authorList>
            <person name="Li Y."/>
            <person name="Li S."/>
            <person name="Chen M."/>
            <person name="Peng G."/>
            <person name="Tan Z."/>
            <person name="An Q."/>
        </authorList>
    </citation>
    <scope>NUCLEOTIDE SEQUENCE [LARGE SCALE GENOMIC DNA]</scope>
    <source>
        <strain evidence="2 4">Ola 51</strain>
    </source>
</reference>
<feature type="chain" id="PRO_5041734140" evidence="1">
    <location>
        <begin position="22"/>
        <end position="164"/>
    </location>
</feature>
<evidence type="ECO:0000313" key="2">
    <source>
        <dbReference type="EMBL" id="ANI84214.1"/>
    </source>
</evidence>
<dbReference type="EMBL" id="FOKO01000001">
    <property type="protein sequence ID" value="SFB69239.1"/>
    <property type="molecule type" value="Genomic_DNA"/>
</dbReference>
<evidence type="ECO:0000313" key="5">
    <source>
        <dbReference type="Proteomes" id="UP000182314"/>
    </source>
</evidence>
<name>A0AA94GZW0_9ENTR</name>
<dbReference type="AlphaFoldDB" id="A0AA94GZW0"/>
<protein>
    <submittedName>
        <fullName evidence="3">Uncharacterized protein</fullName>
    </submittedName>
</protein>